<dbReference type="PANTHER" id="PTHR15503">
    <property type="entry name" value="LDOC1 RELATED"/>
    <property type="match status" value="1"/>
</dbReference>
<name>A0A392TLE4_9FABA</name>
<dbReference type="InterPro" id="IPR032567">
    <property type="entry name" value="RTL1-rel"/>
</dbReference>
<evidence type="ECO:0000313" key="1">
    <source>
        <dbReference type="EMBL" id="MCI60956.1"/>
    </source>
</evidence>
<comment type="caution">
    <text evidence="1">The sequence shown here is derived from an EMBL/GenBank/DDBJ whole genome shotgun (WGS) entry which is preliminary data.</text>
</comment>
<accession>A0A392TLE4</accession>
<dbReference type="Proteomes" id="UP000265520">
    <property type="component" value="Unassembled WGS sequence"/>
</dbReference>
<keyword evidence="2" id="KW-1185">Reference proteome</keyword>
<reference evidence="1 2" key="1">
    <citation type="journal article" date="2018" name="Front. Plant Sci.">
        <title>Red Clover (Trifolium pratense) and Zigzag Clover (T. medium) - A Picture of Genomic Similarities and Differences.</title>
        <authorList>
            <person name="Dluhosova J."/>
            <person name="Istvanek J."/>
            <person name="Nedelnik J."/>
            <person name="Repkova J."/>
        </authorList>
    </citation>
    <scope>NUCLEOTIDE SEQUENCE [LARGE SCALE GENOMIC DNA]</scope>
    <source>
        <strain evidence="2">cv. 10/8</strain>
        <tissue evidence="1">Leaf</tissue>
    </source>
</reference>
<dbReference type="EMBL" id="LXQA010590924">
    <property type="protein sequence ID" value="MCI60956.1"/>
    <property type="molecule type" value="Genomic_DNA"/>
</dbReference>
<proteinExistence type="predicted"/>
<dbReference type="SUPFAM" id="SSF56672">
    <property type="entry name" value="DNA/RNA polymerases"/>
    <property type="match status" value="1"/>
</dbReference>
<dbReference type="InterPro" id="IPR043502">
    <property type="entry name" value="DNA/RNA_pol_sf"/>
</dbReference>
<feature type="non-terminal residue" evidence="1">
    <location>
        <position position="88"/>
    </location>
</feature>
<organism evidence="1 2">
    <name type="scientific">Trifolium medium</name>
    <dbReference type="NCBI Taxonomy" id="97028"/>
    <lineage>
        <taxon>Eukaryota</taxon>
        <taxon>Viridiplantae</taxon>
        <taxon>Streptophyta</taxon>
        <taxon>Embryophyta</taxon>
        <taxon>Tracheophyta</taxon>
        <taxon>Spermatophyta</taxon>
        <taxon>Magnoliopsida</taxon>
        <taxon>eudicotyledons</taxon>
        <taxon>Gunneridae</taxon>
        <taxon>Pentapetalae</taxon>
        <taxon>rosids</taxon>
        <taxon>fabids</taxon>
        <taxon>Fabales</taxon>
        <taxon>Fabaceae</taxon>
        <taxon>Papilionoideae</taxon>
        <taxon>50 kb inversion clade</taxon>
        <taxon>NPAAA clade</taxon>
        <taxon>Hologalegina</taxon>
        <taxon>IRL clade</taxon>
        <taxon>Trifolieae</taxon>
        <taxon>Trifolium</taxon>
    </lineage>
</organism>
<protein>
    <submittedName>
        <fullName evidence="1">Cellular nucleic acid-binding protein</fullName>
    </submittedName>
</protein>
<dbReference type="AlphaFoldDB" id="A0A392TLE4"/>
<feature type="non-terminal residue" evidence="1">
    <location>
        <position position="1"/>
    </location>
</feature>
<sequence>GEHAEIFAMFASLKLENGAKMEELPVVCEFPDVFPGDVSDVPPEREVEFSIDLIPGTSPISMAPYRISASELKELKKQLEELLEKKFI</sequence>
<evidence type="ECO:0000313" key="2">
    <source>
        <dbReference type="Proteomes" id="UP000265520"/>
    </source>
</evidence>
<dbReference type="PANTHER" id="PTHR15503:SF45">
    <property type="entry name" value="RNA-DIRECTED DNA POLYMERASE HOMOLOG"/>
    <property type="match status" value="1"/>
</dbReference>
<dbReference type="Gene3D" id="3.10.10.10">
    <property type="entry name" value="HIV Type 1 Reverse Transcriptase, subunit A, domain 1"/>
    <property type="match status" value="1"/>
</dbReference>